<accession>A0A183FTJ0</accession>
<dbReference type="Pfam" id="PF13884">
    <property type="entry name" value="Peptidase_S74"/>
    <property type="match status" value="1"/>
</dbReference>
<evidence type="ECO:0000256" key="3">
    <source>
        <dbReference type="ARBA" id="ARBA00022692"/>
    </source>
</evidence>
<dbReference type="WBParaSite" id="HPBE_0001139201-mRNA-1">
    <property type="protein sequence ID" value="HPBE_0001139201-mRNA-1"/>
    <property type="gene ID" value="HPBE_0001139201"/>
</dbReference>
<dbReference type="PANTHER" id="PTHR13029:SF18">
    <property type="entry name" value="MYELIN REGULATORY FACTOR HOMOLOG 1"/>
    <property type="match status" value="1"/>
</dbReference>
<dbReference type="Gene3D" id="2.60.40.1390">
    <property type="entry name" value="NDT80 DNA-binding domain"/>
    <property type="match status" value="1"/>
</dbReference>
<dbReference type="Proteomes" id="UP000050761">
    <property type="component" value="Unassembled WGS sequence"/>
</dbReference>
<evidence type="ECO:0000256" key="2">
    <source>
        <dbReference type="ARBA" id="ARBA00008221"/>
    </source>
</evidence>
<organism evidence="11 12">
    <name type="scientific">Heligmosomoides polygyrus</name>
    <name type="common">Parasitic roundworm</name>
    <dbReference type="NCBI Taxonomy" id="6339"/>
    <lineage>
        <taxon>Eukaryota</taxon>
        <taxon>Metazoa</taxon>
        <taxon>Ecdysozoa</taxon>
        <taxon>Nematoda</taxon>
        <taxon>Chromadorea</taxon>
        <taxon>Rhabditida</taxon>
        <taxon>Rhabditina</taxon>
        <taxon>Rhabditomorpha</taxon>
        <taxon>Strongyloidea</taxon>
        <taxon>Heligmosomidae</taxon>
        <taxon>Heligmosomoides</taxon>
    </lineage>
</organism>
<dbReference type="InterPro" id="IPR008967">
    <property type="entry name" value="p53-like_TF_DNA-bd_sf"/>
</dbReference>
<dbReference type="GO" id="GO:0005634">
    <property type="term" value="C:nucleus"/>
    <property type="evidence" value="ECO:0007669"/>
    <property type="project" value="TreeGrafter"/>
</dbReference>
<keyword evidence="11" id="KW-1185">Reference proteome</keyword>
<dbReference type="AlphaFoldDB" id="A0A183FTJ0"/>
<dbReference type="PANTHER" id="PTHR13029">
    <property type="match status" value="1"/>
</dbReference>
<keyword evidence="5 7" id="KW-0238">DNA-binding</keyword>
<evidence type="ECO:0000256" key="1">
    <source>
        <dbReference type="ARBA" id="ARBA00004167"/>
    </source>
</evidence>
<evidence type="ECO:0000256" key="4">
    <source>
        <dbReference type="ARBA" id="ARBA00022989"/>
    </source>
</evidence>
<dbReference type="PROSITE" id="PS51688">
    <property type="entry name" value="ICA"/>
    <property type="match status" value="1"/>
</dbReference>
<sequence>LFNILNVSSEGSINSQASEAPRKRARTDNQLLDPPKFLPAFPSVGQAPVIKFSMFQEELWNPLYDINHQQLTKLKICVVADKGFNYSNSDGCFVNQKKNHFQISVNIEANDENPPKFVKVNGVMHPIKAIKLAFCGVKAEMLSSEIQIKQSQTDRKPIPHDPVILNIHAREITKVTVPRLHFSETTLNNQRKNNRPNPDQKYFLLVVRLLACTDEGVALIQAQQSEKVIVRATNPGSFEPPESDVQWYRNGGTLVCHGPVAIGTDRTAAKLTVDGDIYITGQMTRPSDIRLKEDIVEKTSRDALEHLQQLRIVDFRYKPEIAELWGLSEEQRRRTGLIAQELQAVIPDAVRDIGTHLTVDESRIFYETVLAMQELCRLTGDLDTKIDDKVEEISQRLARYARRKKLIGSIASNLSEQSYLSYSRTSLASTAPSLAKEGRERRKESLCNSKLTQGTIITLVVVMAACLIAMSALYVLDWHNRNYGYHHLYPLNATPPTKLGGSTEGVGHMIYQIDHPYLPMLQPDAPPLMATCRSSHCHTYCCADRAKYNTGNPMDTIVTLGEHTKNMIARSALNVTIDNRYCIEQSCNKKRGRFNMYIPVSPYLPTLPLEITVPKGKLVNNCGYLADFQHKYSTTSRQNITDDTFELSVGSYLQSAYRFRVGFTTESCFSSEDHLHGGFEEYNLIFYRTCAPPASVTDAPSA</sequence>
<feature type="transmembrane region" description="Helical" evidence="8">
    <location>
        <begin position="456"/>
        <end position="476"/>
    </location>
</feature>
<evidence type="ECO:0000259" key="9">
    <source>
        <dbReference type="PROSITE" id="PS51517"/>
    </source>
</evidence>
<proteinExistence type="inferred from homology"/>
<dbReference type="Pfam" id="PF13888">
    <property type="entry name" value="MRF_C2"/>
    <property type="match status" value="1"/>
</dbReference>
<keyword evidence="6 8" id="KW-0472">Membrane</keyword>
<dbReference type="InterPro" id="IPR025719">
    <property type="entry name" value="MYRF_C2"/>
</dbReference>
<reference evidence="12" key="1">
    <citation type="submission" date="2019-09" db="UniProtKB">
        <authorList>
            <consortium name="WormBaseParasite"/>
        </authorList>
    </citation>
    <scope>IDENTIFICATION</scope>
</reference>
<feature type="DNA-binding region" description="NDT80" evidence="7">
    <location>
        <begin position="1"/>
        <end position="242"/>
    </location>
</feature>
<evidence type="ECO:0000256" key="8">
    <source>
        <dbReference type="SAM" id="Phobius"/>
    </source>
</evidence>
<comment type="subcellular location">
    <subcellularLocation>
        <location evidence="1">Membrane</location>
        <topology evidence="1">Single-pass membrane protein</topology>
    </subcellularLocation>
</comment>
<dbReference type="InterPro" id="IPR024061">
    <property type="entry name" value="NDT80_DNA-bd_dom"/>
</dbReference>
<dbReference type="InterPro" id="IPR026932">
    <property type="entry name" value="MYRF_ICA"/>
</dbReference>
<evidence type="ECO:0000256" key="5">
    <source>
        <dbReference type="ARBA" id="ARBA00023125"/>
    </source>
</evidence>
<protein>
    <submittedName>
        <fullName evidence="12">Peptidase S74 domain-containing protein</fullName>
    </submittedName>
</protein>
<evidence type="ECO:0000259" key="10">
    <source>
        <dbReference type="PROSITE" id="PS51688"/>
    </source>
</evidence>
<keyword evidence="4 8" id="KW-1133">Transmembrane helix</keyword>
<feature type="domain" description="Peptidase S74" evidence="10">
    <location>
        <begin position="287"/>
        <end position="386"/>
    </location>
</feature>
<evidence type="ECO:0000256" key="7">
    <source>
        <dbReference type="PROSITE-ProRule" id="PRU00850"/>
    </source>
</evidence>
<dbReference type="Gene3D" id="1.10.10.10">
    <property type="entry name" value="Winged helix-like DNA-binding domain superfamily/Winged helix DNA-binding domain"/>
    <property type="match status" value="1"/>
</dbReference>
<comment type="similarity">
    <text evidence="2">Belongs to the MRF family.</text>
</comment>
<dbReference type="PROSITE" id="PS51517">
    <property type="entry name" value="NDT80"/>
    <property type="match status" value="1"/>
</dbReference>
<dbReference type="InterPro" id="IPR051577">
    <property type="entry name" value="MRF-like"/>
</dbReference>
<dbReference type="GO" id="GO:0016540">
    <property type="term" value="P:protein autoprocessing"/>
    <property type="evidence" value="ECO:0007669"/>
    <property type="project" value="InterPro"/>
</dbReference>
<dbReference type="GO" id="GO:0005789">
    <property type="term" value="C:endoplasmic reticulum membrane"/>
    <property type="evidence" value="ECO:0007669"/>
    <property type="project" value="TreeGrafter"/>
</dbReference>
<dbReference type="SUPFAM" id="SSF49417">
    <property type="entry name" value="p53-like transcription factors"/>
    <property type="match status" value="1"/>
</dbReference>
<evidence type="ECO:0000256" key="6">
    <source>
        <dbReference type="ARBA" id="ARBA00023136"/>
    </source>
</evidence>
<evidence type="ECO:0000313" key="11">
    <source>
        <dbReference type="Proteomes" id="UP000050761"/>
    </source>
</evidence>
<name>A0A183FTJ0_HELPZ</name>
<keyword evidence="3 8" id="KW-0812">Transmembrane</keyword>
<dbReference type="InterPro" id="IPR037141">
    <property type="entry name" value="NDT80_DNA-bd_dom_sf"/>
</dbReference>
<feature type="domain" description="NDT80" evidence="9">
    <location>
        <begin position="1"/>
        <end position="242"/>
    </location>
</feature>
<dbReference type="Pfam" id="PF13887">
    <property type="entry name" value="MYRF_ICA"/>
    <property type="match status" value="1"/>
</dbReference>
<dbReference type="GO" id="GO:0045893">
    <property type="term" value="P:positive regulation of DNA-templated transcription"/>
    <property type="evidence" value="ECO:0007669"/>
    <property type="project" value="TreeGrafter"/>
</dbReference>
<dbReference type="InterPro" id="IPR036388">
    <property type="entry name" value="WH-like_DNA-bd_sf"/>
</dbReference>
<dbReference type="GO" id="GO:0043565">
    <property type="term" value="F:sequence-specific DNA binding"/>
    <property type="evidence" value="ECO:0007669"/>
    <property type="project" value="TreeGrafter"/>
</dbReference>
<dbReference type="GO" id="GO:0003700">
    <property type="term" value="F:DNA-binding transcription factor activity"/>
    <property type="evidence" value="ECO:0007669"/>
    <property type="project" value="UniProtKB-UniRule"/>
</dbReference>
<dbReference type="InterPro" id="IPR030392">
    <property type="entry name" value="S74_ICA"/>
</dbReference>
<evidence type="ECO:0000313" key="12">
    <source>
        <dbReference type="WBParaSite" id="HPBE_0001139201-mRNA-1"/>
    </source>
</evidence>
<dbReference type="Pfam" id="PF05224">
    <property type="entry name" value="NDT80_PhoG"/>
    <property type="match status" value="1"/>
</dbReference>